<keyword evidence="3" id="KW-1185">Reference proteome</keyword>
<feature type="transmembrane region" description="Helical" evidence="1">
    <location>
        <begin position="12"/>
        <end position="31"/>
    </location>
</feature>
<protein>
    <recommendedName>
        <fullName evidence="4">DUF5058 domain-containing protein</fullName>
    </recommendedName>
</protein>
<proteinExistence type="predicted"/>
<name>A0A1M4XLU3_9FIRM</name>
<feature type="transmembrane region" description="Helical" evidence="1">
    <location>
        <begin position="164"/>
        <end position="182"/>
    </location>
</feature>
<accession>A0A1M4XLU3</accession>
<dbReference type="RefSeq" id="WP_072976370.1">
    <property type="nucleotide sequence ID" value="NZ_FQTY01000012.1"/>
</dbReference>
<keyword evidence="1" id="KW-0472">Membrane</keyword>
<evidence type="ECO:0000313" key="2">
    <source>
        <dbReference type="EMBL" id="SHE94534.1"/>
    </source>
</evidence>
<keyword evidence="1" id="KW-1133">Transmembrane helix</keyword>
<evidence type="ECO:0008006" key="4">
    <source>
        <dbReference type="Google" id="ProtNLM"/>
    </source>
</evidence>
<keyword evidence="1" id="KW-0812">Transmembrane</keyword>
<feature type="transmembrane region" description="Helical" evidence="1">
    <location>
        <begin position="188"/>
        <end position="205"/>
    </location>
</feature>
<dbReference type="GeneID" id="90994189"/>
<dbReference type="Pfam" id="PF16481">
    <property type="entry name" value="DUF5058"/>
    <property type="match status" value="1"/>
</dbReference>
<feature type="transmembrane region" description="Helical" evidence="1">
    <location>
        <begin position="52"/>
        <end position="78"/>
    </location>
</feature>
<dbReference type="InterPro" id="IPR032479">
    <property type="entry name" value="DUF5058"/>
</dbReference>
<dbReference type="EMBL" id="FQTY01000012">
    <property type="protein sequence ID" value="SHE94534.1"/>
    <property type="molecule type" value="Genomic_DNA"/>
</dbReference>
<gene>
    <name evidence="2" type="ORF">SAMN02745784_02297</name>
</gene>
<sequence length="233" mass="24384">MKEYLKVANDPILWLMCLPVVIVVAIQAIIFSKKAFQTASIVKLTKKEAKDAFRIGAVSAIGPAVAVFVVMLGMMAVVGGPMTWIRLAIIGAAPTELAASTMGAKAMGVEFGGEGYGALEYANSVWTMTLNGIGWLLFVGLFTHKLEGLRHKVSKGDPKLTGEISGAAMLGAMAYLVGGHLIAGSGRLIAALAAGISMIIFGKLGEKYPKITEYNLGLAMVVGMIAAVAYVGY</sequence>
<feature type="transmembrane region" description="Helical" evidence="1">
    <location>
        <begin position="125"/>
        <end position="143"/>
    </location>
</feature>
<dbReference type="AlphaFoldDB" id="A0A1M4XLU3"/>
<dbReference type="Proteomes" id="UP000184114">
    <property type="component" value="Unassembled WGS sequence"/>
</dbReference>
<dbReference type="STRING" id="1123404.SAMN02745784_02297"/>
<organism evidence="2 3">
    <name type="scientific">Tissierella praeacuta DSM 18095</name>
    <dbReference type="NCBI Taxonomy" id="1123404"/>
    <lineage>
        <taxon>Bacteria</taxon>
        <taxon>Bacillati</taxon>
        <taxon>Bacillota</taxon>
        <taxon>Tissierellia</taxon>
        <taxon>Tissierellales</taxon>
        <taxon>Tissierellaceae</taxon>
        <taxon>Tissierella</taxon>
    </lineage>
</organism>
<feature type="transmembrane region" description="Helical" evidence="1">
    <location>
        <begin position="214"/>
        <end position="232"/>
    </location>
</feature>
<evidence type="ECO:0000313" key="3">
    <source>
        <dbReference type="Proteomes" id="UP000184114"/>
    </source>
</evidence>
<reference evidence="3" key="1">
    <citation type="submission" date="2016-11" db="EMBL/GenBank/DDBJ databases">
        <authorList>
            <person name="Varghese N."/>
            <person name="Submissions S."/>
        </authorList>
    </citation>
    <scope>NUCLEOTIDE SEQUENCE [LARGE SCALE GENOMIC DNA]</scope>
    <source>
        <strain evidence="3">DSM 18095</strain>
    </source>
</reference>
<evidence type="ECO:0000256" key="1">
    <source>
        <dbReference type="SAM" id="Phobius"/>
    </source>
</evidence>